<protein>
    <submittedName>
        <fullName evidence="1">Uncharacterized protein</fullName>
    </submittedName>
</protein>
<dbReference type="AlphaFoldDB" id="A0A2N5VGR9"/>
<sequence>MGTSQLRRRLVLGVVFLGIGSRFSKSLGLFGTRELKISHFTENYLPMGRYYLEESEITNTAQPNMTSICSTGDSLSSLGSKYRYWSVRLSITNPHRSPSPWPIQVMGDTIP</sequence>
<evidence type="ECO:0000313" key="1">
    <source>
        <dbReference type="EMBL" id="PLW49096.1"/>
    </source>
</evidence>
<accession>A0A2N5VGR9</accession>
<keyword evidence="2" id="KW-1185">Reference proteome</keyword>
<name>A0A2N5VGR9_9BASI</name>
<comment type="caution">
    <text evidence="1">The sequence shown here is derived from an EMBL/GenBank/DDBJ whole genome shotgun (WGS) entry which is preliminary data.</text>
</comment>
<organism evidence="1 2">
    <name type="scientific">Puccinia coronata f. sp. avenae</name>
    <dbReference type="NCBI Taxonomy" id="200324"/>
    <lineage>
        <taxon>Eukaryota</taxon>
        <taxon>Fungi</taxon>
        <taxon>Dikarya</taxon>
        <taxon>Basidiomycota</taxon>
        <taxon>Pucciniomycotina</taxon>
        <taxon>Pucciniomycetes</taxon>
        <taxon>Pucciniales</taxon>
        <taxon>Pucciniaceae</taxon>
        <taxon>Puccinia</taxon>
    </lineage>
</organism>
<dbReference type="EMBL" id="PGCJ01000098">
    <property type="protein sequence ID" value="PLW49096.1"/>
    <property type="molecule type" value="Genomic_DNA"/>
</dbReference>
<reference evidence="1 2" key="1">
    <citation type="submission" date="2017-11" db="EMBL/GenBank/DDBJ databases">
        <title>De novo assembly and phasing of dikaryotic genomes from two isolates of Puccinia coronata f. sp. avenae, the causal agent of oat crown rust.</title>
        <authorList>
            <person name="Miller M.E."/>
            <person name="Zhang Y."/>
            <person name="Omidvar V."/>
            <person name="Sperschneider J."/>
            <person name="Schwessinger B."/>
            <person name="Raley C."/>
            <person name="Palmer J.M."/>
            <person name="Garnica D."/>
            <person name="Upadhyaya N."/>
            <person name="Rathjen J."/>
            <person name="Taylor J.M."/>
            <person name="Park R.F."/>
            <person name="Dodds P.N."/>
            <person name="Hirsch C.D."/>
            <person name="Kianian S.F."/>
            <person name="Figueroa M."/>
        </authorList>
    </citation>
    <scope>NUCLEOTIDE SEQUENCE [LARGE SCALE GENOMIC DNA]</scope>
    <source>
        <strain evidence="1">12NC29</strain>
    </source>
</reference>
<gene>
    <name evidence="1" type="ORF">PCANC_12165</name>
</gene>
<proteinExistence type="predicted"/>
<evidence type="ECO:0000313" key="2">
    <source>
        <dbReference type="Proteomes" id="UP000235388"/>
    </source>
</evidence>
<dbReference type="Proteomes" id="UP000235388">
    <property type="component" value="Unassembled WGS sequence"/>
</dbReference>